<dbReference type="AlphaFoldDB" id="A0A0F9XMS1"/>
<feature type="domain" description="MGS-like" evidence="1">
    <location>
        <begin position="1"/>
        <end position="158"/>
    </location>
</feature>
<dbReference type="SUPFAM" id="SSF52335">
    <property type="entry name" value="Methylglyoxal synthase-like"/>
    <property type="match status" value="1"/>
</dbReference>
<dbReference type="InterPro" id="IPR036914">
    <property type="entry name" value="MGS-like_dom_sf"/>
</dbReference>
<accession>A0A0F9XMS1</accession>
<dbReference type="EMBL" id="LAZR01000085">
    <property type="protein sequence ID" value="KKN93463.1"/>
    <property type="molecule type" value="Genomic_DNA"/>
</dbReference>
<proteinExistence type="predicted"/>
<dbReference type="Pfam" id="PF02142">
    <property type="entry name" value="MGS"/>
    <property type="match status" value="1"/>
</dbReference>
<dbReference type="PANTHER" id="PTHR11692">
    <property type="entry name" value="BIFUNCTIONAL PURINE BIOSYNTHESIS PROTEIN PURH"/>
    <property type="match status" value="1"/>
</dbReference>
<sequence length="207" mass="23793">MKKRALISVWDKIGIADFAKNLTKLGWEIVSTGGTAKILKKTGIKIIPIEKITRNPEAFDGRMKTISFQIEGALLYDRKNLRHQKEAKKLGIQPIDMVVCNLYPPKFCKTKLRRVYPFEKVITQKDYILEKAVDNIDIGGPTMIRAAAKNYKYVAVVIDPEDYGMIIKVLKQKKEIPEKIRLELAKKVFQRTAEYDKNITKFFKSVS</sequence>
<dbReference type="PROSITE" id="PS51855">
    <property type="entry name" value="MGS"/>
    <property type="match status" value="1"/>
</dbReference>
<evidence type="ECO:0000259" key="1">
    <source>
        <dbReference type="PROSITE" id="PS51855"/>
    </source>
</evidence>
<dbReference type="GO" id="GO:0004643">
    <property type="term" value="F:phosphoribosylaminoimidazolecarboxamide formyltransferase activity"/>
    <property type="evidence" value="ECO:0007669"/>
    <property type="project" value="InterPro"/>
</dbReference>
<reference evidence="2" key="1">
    <citation type="journal article" date="2015" name="Nature">
        <title>Complex archaea that bridge the gap between prokaryotes and eukaryotes.</title>
        <authorList>
            <person name="Spang A."/>
            <person name="Saw J.H."/>
            <person name="Jorgensen S.L."/>
            <person name="Zaremba-Niedzwiedzka K."/>
            <person name="Martijn J."/>
            <person name="Lind A.E."/>
            <person name="van Eijk R."/>
            <person name="Schleper C."/>
            <person name="Guy L."/>
            <person name="Ettema T.J."/>
        </authorList>
    </citation>
    <scope>NUCLEOTIDE SEQUENCE</scope>
</reference>
<dbReference type="GO" id="GO:0003937">
    <property type="term" value="F:IMP cyclohydrolase activity"/>
    <property type="evidence" value="ECO:0007669"/>
    <property type="project" value="InterPro"/>
</dbReference>
<dbReference type="Pfam" id="PF01808">
    <property type="entry name" value="AICARFT_IMPCHas"/>
    <property type="match status" value="1"/>
</dbReference>
<dbReference type="InterPro" id="IPR011607">
    <property type="entry name" value="MGS-like_dom"/>
</dbReference>
<organism evidence="2">
    <name type="scientific">marine sediment metagenome</name>
    <dbReference type="NCBI Taxonomy" id="412755"/>
    <lineage>
        <taxon>unclassified sequences</taxon>
        <taxon>metagenomes</taxon>
        <taxon>ecological metagenomes</taxon>
    </lineage>
</organism>
<protein>
    <recommendedName>
        <fullName evidence="1">MGS-like domain-containing protein</fullName>
    </recommendedName>
</protein>
<dbReference type="SMART" id="SM00851">
    <property type="entry name" value="MGS"/>
    <property type="match status" value="1"/>
</dbReference>
<dbReference type="Gene3D" id="3.40.50.1380">
    <property type="entry name" value="Methylglyoxal synthase-like domain"/>
    <property type="match status" value="1"/>
</dbReference>
<dbReference type="CDD" id="cd01421">
    <property type="entry name" value="IMPCH"/>
    <property type="match status" value="1"/>
</dbReference>
<dbReference type="InterPro" id="IPR002695">
    <property type="entry name" value="PurH-like"/>
</dbReference>
<evidence type="ECO:0000313" key="2">
    <source>
        <dbReference type="EMBL" id="KKN93463.1"/>
    </source>
</evidence>
<gene>
    <name evidence="2" type="ORF">LCGC14_0196510</name>
</gene>
<comment type="caution">
    <text evidence="2">The sequence shown here is derived from an EMBL/GenBank/DDBJ whole genome shotgun (WGS) entry which is preliminary data.</text>
</comment>
<dbReference type="PANTHER" id="PTHR11692:SF0">
    <property type="entry name" value="BIFUNCTIONAL PURINE BIOSYNTHESIS PROTEIN ATIC"/>
    <property type="match status" value="1"/>
</dbReference>
<dbReference type="GO" id="GO:0006189">
    <property type="term" value="P:'de novo' IMP biosynthetic process"/>
    <property type="evidence" value="ECO:0007669"/>
    <property type="project" value="TreeGrafter"/>
</dbReference>
<dbReference type="GO" id="GO:0005829">
    <property type="term" value="C:cytosol"/>
    <property type="evidence" value="ECO:0007669"/>
    <property type="project" value="TreeGrafter"/>
</dbReference>
<name>A0A0F9XMS1_9ZZZZ</name>